<dbReference type="PATRIC" id="fig|1217703.3.peg.2626"/>
<evidence type="ECO:0000313" key="2">
    <source>
        <dbReference type="Proteomes" id="UP000013261"/>
    </source>
</evidence>
<keyword evidence="2" id="KW-1185">Reference proteome</keyword>
<gene>
    <name evidence="1" type="ORF">F904_02704</name>
</gene>
<protein>
    <submittedName>
        <fullName evidence="1">Uncharacterized protein</fullName>
    </submittedName>
</protein>
<sequence>MTKPTLQELIAKTEYFTIGQESERDSPKRVICAVTLLSGLPIMGEYNVPEGSVGENYNQFAFDNAAQNMKNAGIEFEEPQVVEPEVIPEEVDQTLTLGGAHVIDGTCLLKPNTGEYGLSHGDMFDGIHSVGGGVGNPVRSVSLDPNDHICGYGLDRDHISGTIRTATNGGCNLIPTIEALTALLKVPRLKPNVAEAAGNKLVMLINQLGQDAAQPSGF</sequence>
<dbReference type="AlphaFoldDB" id="N9MPR8"/>
<dbReference type="eggNOG" id="ENOG50302ZZ">
    <property type="taxonomic scope" value="Bacteria"/>
</dbReference>
<accession>N9MPR8</accession>
<proteinExistence type="predicted"/>
<dbReference type="Proteomes" id="UP000013261">
    <property type="component" value="Unassembled WGS sequence"/>
</dbReference>
<dbReference type="RefSeq" id="WP_005190121.1">
    <property type="nucleotide sequence ID" value="NZ_KB850050.1"/>
</dbReference>
<comment type="caution">
    <text evidence="1">The sequence shown here is derived from an EMBL/GenBank/DDBJ whole genome shotgun (WGS) entry which is preliminary data.</text>
</comment>
<reference evidence="1 2" key="1">
    <citation type="submission" date="2013-02" db="EMBL/GenBank/DDBJ databases">
        <title>The Genome Sequence of Acinetobacter sp. ANC 4105.</title>
        <authorList>
            <consortium name="The Broad Institute Genome Sequencing Platform"/>
            <consortium name="The Broad Institute Genome Sequencing Center for Infectious Disease"/>
            <person name="Cerqueira G."/>
            <person name="Feldgarden M."/>
            <person name="Courvalin P."/>
            <person name="Perichon B."/>
            <person name="Grillot-Courvalin C."/>
            <person name="Clermont D."/>
            <person name="Rocha E."/>
            <person name="Yoon E.-J."/>
            <person name="Nemec A."/>
            <person name="Walker B."/>
            <person name="Young S.K."/>
            <person name="Zeng Q."/>
            <person name="Gargeya S."/>
            <person name="Fitzgerald M."/>
            <person name="Haas B."/>
            <person name="Abouelleil A."/>
            <person name="Alvarado L."/>
            <person name="Arachchi H.M."/>
            <person name="Berlin A.M."/>
            <person name="Chapman S.B."/>
            <person name="Dewar J."/>
            <person name="Goldberg J."/>
            <person name="Griggs A."/>
            <person name="Gujja S."/>
            <person name="Hansen M."/>
            <person name="Howarth C."/>
            <person name="Imamovic A."/>
            <person name="Larimer J."/>
            <person name="McCowan C."/>
            <person name="Murphy C."/>
            <person name="Neiman D."/>
            <person name="Pearson M."/>
            <person name="Priest M."/>
            <person name="Roberts A."/>
            <person name="Saif S."/>
            <person name="Shea T."/>
            <person name="Sisk P."/>
            <person name="Sykes S."/>
            <person name="Wortman J."/>
            <person name="Nusbaum C."/>
            <person name="Birren B."/>
        </authorList>
    </citation>
    <scope>NUCLEOTIDE SEQUENCE [LARGE SCALE GENOMIC DNA]</scope>
    <source>
        <strain evidence="1 2">ANC 4105</strain>
    </source>
</reference>
<dbReference type="HOGENOM" id="CLU_1088316_0_0_6"/>
<name>N9MPR8_9GAMM</name>
<dbReference type="EMBL" id="APRL01000013">
    <property type="protein sequence ID" value="ENW92761.1"/>
    <property type="molecule type" value="Genomic_DNA"/>
</dbReference>
<evidence type="ECO:0000313" key="1">
    <source>
        <dbReference type="EMBL" id="ENW92761.1"/>
    </source>
</evidence>
<organism evidence="1 2">
    <name type="scientific">Acinetobacter dispersus</name>
    <dbReference type="NCBI Taxonomy" id="70348"/>
    <lineage>
        <taxon>Bacteria</taxon>
        <taxon>Pseudomonadati</taxon>
        <taxon>Pseudomonadota</taxon>
        <taxon>Gammaproteobacteria</taxon>
        <taxon>Moraxellales</taxon>
        <taxon>Moraxellaceae</taxon>
        <taxon>Acinetobacter</taxon>
    </lineage>
</organism>